<protein>
    <submittedName>
        <fullName evidence="2">Uncharacterized protein</fullName>
    </submittedName>
</protein>
<comment type="caution">
    <text evidence="2">The sequence shown here is derived from an EMBL/GenBank/DDBJ whole genome shotgun (WGS) entry which is preliminary data.</text>
</comment>
<evidence type="ECO:0000256" key="1">
    <source>
        <dbReference type="SAM" id="MobiDB-lite"/>
    </source>
</evidence>
<proteinExistence type="predicted"/>
<gene>
    <name evidence="2" type="ORF">PFISCL1PPCAC_20942</name>
</gene>
<sequence>LSRICSFDGRSRESRKLLSVLLWSRPFTTLPDFRGKSLLRGVRIHLYCNWESESTEWSCDAEVKYLTLHVSGNHFAKDEKIGHEYGLREYEDLYDNHLTPRRGYYEDGKLTVEFRISILHVSGVSGRALSDGNGRDFDGCQTGENRSIQAEHAQSGQALPLDLQESHGAEEAF</sequence>
<feature type="non-terminal residue" evidence="2">
    <location>
        <position position="173"/>
    </location>
</feature>
<keyword evidence="3" id="KW-1185">Reference proteome</keyword>
<accession>A0AAV5WD92</accession>
<dbReference type="Proteomes" id="UP001432322">
    <property type="component" value="Unassembled WGS sequence"/>
</dbReference>
<name>A0AAV5WD92_9BILA</name>
<evidence type="ECO:0000313" key="3">
    <source>
        <dbReference type="Proteomes" id="UP001432322"/>
    </source>
</evidence>
<reference evidence="2" key="1">
    <citation type="submission" date="2023-10" db="EMBL/GenBank/DDBJ databases">
        <title>Genome assembly of Pristionchus species.</title>
        <authorList>
            <person name="Yoshida K."/>
            <person name="Sommer R.J."/>
        </authorList>
    </citation>
    <scope>NUCLEOTIDE SEQUENCE</scope>
    <source>
        <strain evidence="2">RS5133</strain>
    </source>
</reference>
<dbReference type="AlphaFoldDB" id="A0AAV5WD92"/>
<evidence type="ECO:0000313" key="2">
    <source>
        <dbReference type="EMBL" id="GMT29645.1"/>
    </source>
</evidence>
<feature type="non-terminal residue" evidence="2">
    <location>
        <position position="1"/>
    </location>
</feature>
<feature type="compositionally biased region" description="Polar residues" evidence="1">
    <location>
        <begin position="148"/>
        <end position="157"/>
    </location>
</feature>
<dbReference type="EMBL" id="BTSY01000005">
    <property type="protein sequence ID" value="GMT29645.1"/>
    <property type="molecule type" value="Genomic_DNA"/>
</dbReference>
<feature type="region of interest" description="Disordered" evidence="1">
    <location>
        <begin position="148"/>
        <end position="173"/>
    </location>
</feature>
<organism evidence="2 3">
    <name type="scientific">Pristionchus fissidentatus</name>
    <dbReference type="NCBI Taxonomy" id="1538716"/>
    <lineage>
        <taxon>Eukaryota</taxon>
        <taxon>Metazoa</taxon>
        <taxon>Ecdysozoa</taxon>
        <taxon>Nematoda</taxon>
        <taxon>Chromadorea</taxon>
        <taxon>Rhabditida</taxon>
        <taxon>Rhabditina</taxon>
        <taxon>Diplogasteromorpha</taxon>
        <taxon>Diplogasteroidea</taxon>
        <taxon>Neodiplogasteridae</taxon>
        <taxon>Pristionchus</taxon>
    </lineage>
</organism>
<feature type="compositionally biased region" description="Basic and acidic residues" evidence="1">
    <location>
        <begin position="164"/>
        <end position="173"/>
    </location>
</feature>